<keyword evidence="1" id="KW-0732">Signal</keyword>
<dbReference type="AlphaFoldDB" id="A0A9P8Y056"/>
<keyword evidence="3" id="KW-1185">Reference proteome</keyword>
<evidence type="ECO:0000313" key="3">
    <source>
        <dbReference type="Proteomes" id="UP000756346"/>
    </source>
</evidence>
<sequence>MQLSTLLSLSIFAAFGAAETIALKGAPVLAGRGPGTVVVGGGGHTQIHHKRADEEVTQGVGEPVSYTMVEGTITTEGVTIVVSTPSIAGYTPSPTNKGGSSTVSTTASPGGAAGAMASPFVGGVAVAVGVAAALL</sequence>
<proteinExistence type="predicted"/>
<feature type="chain" id="PRO_5040470613" description="GPI anchored protein" evidence="1">
    <location>
        <begin position="19"/>
        <end position="135"/>
    </location>
</feature>
<name>A0A9P8Y056_9PEZI</name>
<reference evidence="2" key="1">
    <citation type="journal article" date="2021" name="Nat. Commun.">
        <title>Genetic determinants of endophytism in the Arabidopsis root mycobiome.</title>
        <authorList>
            <person name="Mesny F."/>
            <person name="Miyauchi S."/>
            <person name="Thiergart T."/>
            <person name="Pickel B."/>
            <person name="Atanasova L."/>
            <person name="Karlsson M."/>
            <person name="Huettel B."/>
            <person name="Barry K.W."/>
            <person name="Haridas S."/>
            <person name="Chen C."/>
            <person name="Bauer D."/>
            <person name="Andreopoulos W."/>
            <person name="Pangilinan J."/>
            <person name="LaButti K."/>
            <person name="Riley R."/>
            <person name="Lipzen A."/>
            <person name="Clum A."/>
            <person name="Drula E."/>
            <person name="Henrissat B."/>
            <person name="Kohler A."/>
            <person name="Grigoriev I.V."/>
            <person name="Martin F.M."/>
            <person name="Hacquard S."/>
        </authorList>
    </citation>
    <scope>NUCLEOTIDE SEQUENCE</scope>
    <source>
        <strain evidence="2">MPI-CAGE-CH-0230</strain>
    </source>
</reference>
<protein>
    <recommendedName>
        <fullName evidence="4">GPI anchored protein</fullName>
    </recommendedName>
</protein>
<gene>
    <name evidence="2" type="ORF">B0I36DRAFT_366346</name>
</gene>
<dbReference type="Proteomes" id="UP000756346">
    <property type="component" value="Unassembled WGS sequence"/>
</dbReference>
<dbReference type="RefSeq" id="XP_046007945.1">
    <property type="nucleotide sequence ID" value="XM_046159282.1"/>
</dbReference>
<dbReference type="EMBL" id="JAGTJQ010000009">
    <property type="protein sequence ID" value="KAH7024397.1"/>
    <property type="molecule type" value="Genomic_DNA"/>
</dbReference>
<evidence type="ECO:0000313" key="2">
    <source>
        <dbReference type="EMBL" id="KAH7024397.1"/>
    </source>
</evidence>
<evidence type="ECO:0008006" key="4">
    <source>
        <dbReference type="Google" id="ProtNLM"/>
    </source>
</evidence>
<dbReference type="GeneID" id="70188828"/>
<feature type="signal peptide" evidence="1">
    <location>
        <begin position="1"/>
        <end position="18"/>
    </location>
</feature>
<evidence type="ECO:0000256" key="1">
    <source>
        <dbReference type="SAM" id="SignalP"/>
    </source>
</evidence>
<comment type="caution">
    <text evidence="2">The sequence shown here is derived from an EMBL/GenBank/DDBJ whole genome shotgun (WGS) entry which is preliminary data.</text>
</comment>
<organism evidence="2 3">
    <name type="scientific">Microdochium trichocladiopsis</name>
    <dbReference type="NCBI Taxonomy" id="1682393"/>
    <lineage>
        <taxon>Eukaryota</taxon>
        <taxon>Fungi</taxon>
        <taxon>Dikarya</taxon>
        <taxon>Ascomycota</taxon>
        <taxon>Pezizomycotina</taxon>
        <taxon>Sordariomycetes</taxon>
        <taxon>Xylariomycetidae</taxon>
        <taxon>Xylariales</taxon>
        <taxon>Microdochiaceae</taxon>
        <taxon>Microdochium</taxon>
    </lineage>
</organism>
<accession>A0A9P8Y056</accession>